<sequence>MDTALRSAITAHIQNTLRKASIQEAKKLSNSSSGTVTALTAAGIRTAADFTRVRYVQTGRYSNPDAYLIRPNGQQVKVPGVGEVRARAFGSWRTSLGQRARKSAPTSVSTQERATIRQQSAAQKKRHESQIAQAEDAARQERQQLQQRITTRRQQINKEKQQHQTAAQRQRAVLLQRQLADVATNHDRMVTADTEHRRAFGLRRYLRFLATSHRPAACRGVWRNERPGQMMSDPALL</sequence>
<name>A0ABT0I9C7_9ACTN</name>
<dbReference type="RefSeq" id="WP_248633368.1">
    <property type="nucleotide sequence ID" value="NZ_JALPTH010000008.1"/>
</dbReference>
<evidence type="ECO:0000313" key="2">
    <source>
        <dbReference type="EMBL" id="MCK8677930.1"/>
    </source>
</evidence>
<feature type="compositionally biased region" description="Low complexity" evidence="1">
    <location>
        <begin position="143"/>
        <end position="154"/>
    </location>
</feature>
<feature type="region of interest" description="Disordered" evidence="1">
    <location>
        <begin position="94"/>
        <end position="169"/>
    </location>
</feature>
<dbReference type="EMBL" id="JALPTH010000008">
    <property type="protein sequence ID" value="MCK8677930.1"/>
    <property type="molecule type" value="Genomic_DNA"/>
</dbReference>
<reference evidence="2 3" key="1">
    <citation type="submission" date="2022-04" db="EMBL/GenBank/DDBJ databases">
        <title>Streptomyces sp. nov. LCR6-01 isolated from Lichen of Dirinaria sp.</title>
        <authorList>
            <person name="Kanchanasin P."/>
            <person name="Tanasupawat S."/>
            <person name="Phongsopitanun W."/>
        </authorList>
    </citation>
    <scope>NUCLEOTIDE SEQUENCE [LARGE SCALE GENOMIC DNA]</scope>
    <source>
        <strain evidence="2 3">LCR6-01</strain>
    </source>
</reference>
<dbReference type="Proteomes" id="UP001522868">
    <property type="component" value="Unassembled WGS sequence"/>
</dbReference>
<organism evidence="2 3">
    <name type="scientific">Streptomyces lichenis</name>
    <dbReference type="NCBI Taxonomy" id="2306967"/>
    <lineage>
        <taxon>Bacteria</taxon>
        <taxon>Bacillati</taxon>
        <taxon>Actinomycetota</taxon>
        <taxon>Actinomycetes</taxon>
        <taxon>Kitasatosporales</taxon>
        <taxon>Streptomycetaceae</taxon>
        <taxon>Streptomyces</taxon>
    </lineage>
</organism>
<feature type="compositionally biased region" description="Polar residues" evidence="1">
    <location>
        <begin position="104"/>
        <end position="122"/>
    </location>
</feature>
<evidence type="ECO:0000256" key="1">
    <source>
        <dbReference type="SAM" id="MobiDB-lite"/>
    </source>
</evidence>
<gene>
    <name evidence="2" type="ORF">M1O15_11085</name>
</gene>
<comment type="caution">
    <text evidence="2">The sequence shown here is derived from an EMBL/GenBank/DDBJ whole genome shotgun (WGS) entry which is preliminary data.</text>
</comment>
<evidence type="ECO:0000313" key="3">
    <source>
        <dbReference type="Proteomes" id="UP001522868"/>
    </source>
</evidence>
<accession>A0ABT0I9C7</accession>
<proteinExistence type="predicted"/>
<keyword evidence="3" id="KW-1185">Reference proteome</keyword>
<evidence type="ECO:0008006" key="4">
    <source>
        <dbReference type="Google" id="ProtNLM"/>
    </source>
</evidence>
<protein>
    <recommendedName>
        <fullName evidence="4">DNA-binding protein</fullName>
    </recommendedName>
</protein>